<dbReference type="SMART" id="SM00248">
    <property type="entry name" value="ANK"/>
    <property type="match status" value="3"/>
</dbReference>
<dbReference type="OrthoDB" id="928522at2"/>
<protein>
    <submittedName>
        <fullName evidence="2">Uncharacterized protein</fullName>
    </submittedName>
</protein>
<keyword evidence="1" id="KW-0040">ANK repeat</keyword>
<dbReference type="Proteomes" id="UP000243978">
    <property type="component" value="Unassembled WGS sequence"/>
</dbReference>
<sequence length="331" mass="35690">MMFSRAAPTVLFTALCLAVAGTYVTGGGGDLTRPGQMSAAEIDALDSYYAEMQMALQAGDDARFEALINSQIEIMQDDGRPQLNDPDILPAPYQELRRIVMSGTPVDLAEILDRNPGLALNTPLGRYGTVPLVWATSNHDHMPEMIELLLIDGADPRFVTATGQTVLHAMGSPFHFYYDEGDVGRAIDLLPAELIAQPRHSGETPLHVAVANTATAQAVAFLERGADATAPYPKRADRPDLSEQPLLILALGQPDLVEALLFAGADPDVRHASGKRLIDMSAALLRSAEEGLQDRLAASAAEEHDRTYVADMKRSHDMIRAALDARLARGN</sequence>
<proteinExistence type="predicted"/>
<reference evidence="2 3" key="1">
    <citation type="submission" date="2018-04" db="EMBL/GenBank/DDBJ databases">
        <title>Genomic Encyclopedia of Archaeal and Bacterial Type Strains, Phase II (KMG-II): from individual species to whole genera.</title>
        <authorList>
            <person name="Goeker M."/>
        </authorList>
    </citation>
    <scope>NUCLEOTIDE SEQUENCE [LARGE SCALE GENOMIC DNA]</scope>
    <source>
        <strain evidence="2 3">DSM 100977</strain>
    </source>
</reference>
<evidence type="ECO:0000313" key="2">
    <source>
        <dbReference type="EMBL" id="PTX56663.1"/>
    </source>
</evidence>
<keyword evidence="3" id="KW-1185">Reference proteome</keyword>
<dbReference type="SUPFAM" id="SSF48403">
    <property type="entry name" value="Ankyrin repeat"/>
    <property type="match status" value="1"/>
</dbReference>
<name>A0A2T6BKS5_9RHOB</name>
<dbReference type="PROSITE" id="PS50297">
    <property type="entry name" value="ANK_REP_REGION"/>
    <property type="match status" value="1"/>
</dbReference>
<evidence type="ECO:0000313" key="3">
    <source>
        <dbReference type="Proteomes" id="UP000243978"/>
    </source>
</evidence>
<organism evidence="2 3">
    <name type="scientific">Litoreibacter ponti</name>
    <dbReference type="NCBI Taxonomy" id="1510457"/>
    <lineage>
        <taxon>Bacteria</taxon>
        <taxon>Pseudomonadati</taxon>
        <taxon>Pseudomonadota</taxon>
        <taxon>Alphaproteobacteria</taxon>
        <taxon>Rhodobacterales</taxon>
        <taxon>Roseobacteraceae</taxon>
        <taxon>Litoreibacter</taxon>
    </lineage>
</organism>
<dbReference type="AlphaFoldDB" id="A0A2T6BKS5"/>
<dbReference type="RefSeq" id="WP_107844839.1">
    <property type="nucleotide sequence ID" value="NZ_QBKS01000001.1"/>
</dbReference>
<feature type="repeat" description="ANK" evidence="1">
    <location>
        <begin position="201"/>
        <end position="233"/>
    </location>
</feature>
<comment type="caution">
    <text evidence="2">The sequence shown here is derived from an EMBL/GenBank/DDBJ whole genome shotgun (WGS) entry which is preliminary data.</text>
</comment>
<dbReference type="PROSITE" id="PS50088">
    <property type="entry name" value="ANK_REPEAT"/>
    <property type="match status" value="1"/>
</dbReference>
<dbReference type="InterPro" id="IPR002110">
    <property type="entry name" value="Ankyrin_rpt"/>
</dbReference>
<dbReference type="EMBL" id="QBKS01000001">
    <property type="protein sequence ID" value="PTX56663.1"/>
    <property type="molecule type" value="Genomic_DNA"/>
</dbReference>
<evidence type="ECO:0000256" key="1">
    <source>
        <dbReference type="PROSITE-ProRule" id="PRU00023"/>
    </source>
</evidence>
<accession>A0A2T6BKS5</accession>
<gene>
    <name evidence="2" type="ORF">C8N43_1323</name>
</gene>
<dbReference type="InterPro" id="IPR036770">
    <property type="entry name" value="Ankyrin_rpt-contain_sf"/>
</dbReference>
<dbReference type="Gene3D" id="1.25.40.20">
    <property type="entry name" value="Ankyrin repeat-containing domain"/>
    <property type="match status" value="1"/>
</dbReference>